<keyword evidence="2 11" id="KW-0245">EGF-like domain</keyword>
<evidence type="ECO:0000256" key="10">
    <source>
        <dbReference type="ARBA" id="ARBA00023180"/>
    </source>
</evidence>
<dbReference type="Gene3D" id="2.60.120.200">
    <property type="match status" value="1"/>
</dbReference>
<accession>A0A6J8CT45</accession>
<feature type="domain" description="EGF-like" evidence="12">
    <location>
        <begin position="140"/>
        <end position="178"/>
    </location>
</feature>
<keyword evidence="8" id="KW-0472">Membrane</keyword>
<keyword evidence="7" id="KW-1133">Transmembrane helix</keyword>
<feature type="domain" description="EGF-like" evidence="12">
    <location>
        <begin position="451"/>
        <end position="488"/>
    </location>
</feature>
<dbReference type="PANTHER" id="PTHR45836">
    <property type="entry name" value="SLIT HOMOLOG"/>
    <property type="match status" value="1"/>
</dbReference>
<feature type="disulfide bond" evidence="11">
    <location>
        <begin position="168"/>
        <end position="177"/>
    </location>
</feature>
<protein>
    <submittedName>
        <fullName evidence="13">Fibropellin-3</fullName>
    </submittedName>
</protein>
<dbReference type="InterPro" id="IPR000742">
    <property type="entry name" value="EGF"/>
</dbReference>
<dbReference type="Gene3D" id="2.10.25.10">
    <property type="entry name" value="Laminin"/>
    <property type="match status" value="7"/>
</dbReference>
<dbReference type="PROSITE" id="PS01186">
    <property type="entry name" value="EGF_2"/>
    <property type="match status" value="5"/>
</dbReference>
<keyword evidence="6" id="KW-0106">Calcium</keyword>
<dbReference type="GO" id="GO:0005886">
    <property type="term" value="C:plasma membrane"/>
    <property type="evidence" value="ECO:0007669"/>
    <property type="project" value="TreeGrafter"/>
</dbReference>
<keyword evidence="9 11" id="KW-1015">Disulfide bond</keyword>
<dbReference type="InterPro" id="IPR000152">
    <property type="entry name" value="EGF-type_Asp/Asn_hydroxyl_site"/>
</dbReference>
<feature type="disulfide bond" evidence="11">
    <location>
        <begin position="439"/>
        <end position="448"/>
    </location>
</feature>
<evidence type="ECO:0000313" key="13">
    <source>
        <dbReference type="EMBL" id="CAC5398487.1"/>
    </source>
</evidence>
<gene>
    <name evidence="13" type="ORF">MCOR_32855</name>
</gene>
<keyword evidence="3" id="KW-0812">Transmembrane</keyword>
<dbReference type="SUPFAM" id="SSF49899">
    <property type="entry name" value="Concanavalin A-like lectins/glucanases"/>
    <property type="match status" value="1"/>
</dbReference>
<evidence type="ECO:0000256" key="8">
    <source>
        <dbReference type="ARBA" id="ARBA00023136"/>
    </source>
</evidence>
<feature type="domain" description="EGF-like" evidence="12">
    <location>
        <begin position="490"/>
        <end position="526"/>
    </location>
</feature>
<dbReference type="FunFam" id="2.10.25.10:FF:000247">
    <property type="entry name" value="Delta/notch like EGF repeat containing"/>
    <property type="match status" value="1"/>
</dbReference>
<feature type="disulfide bond" evidence="11">
    <location>
        <begin position="323"/>
        <end position="332"/>
    </location>
</feature>
<dbReference type="PROSITE" id="PS00022">
    <property type="entry name" value="EGF_1"/>
    <property type="match status" value="8"/>
</dbReference>
<dbReference type="CDD" id="cd00054">
    <property type="entry name" value="EGF_CA"/>
    <property type="match status" value="6"/>
</dbReference>
<dbReference type="Pfam" id="PF07699">
    <property type="entry name" value="Ephrin_rec_like"/>
    <property type="match status" value="3"/>
</dbReference>
<dbReference type="SUPFAM" id="SSF57196">
    <property type="entry name" value="EGF/Laminin"/>
    <property type="match status" value="6"/>
</dbReference>
<dbReference type="InterPro" id="IPR013320">
    <property type="entry name" value="ConA-like_dom_sf"/>
</dbReference>
<evidence type="ECO:0000259" key="12">
    <source>
        <dbReference type="PROSITE" id="PS50026"/>
    </source>
</evidence>
<comment type="caution">
    <text evidence="11">Lacks conserved residue(s) required for the propagation of feature annotation.</text>
</comment>
<evidence type="ECO:0000256" key="2">
    <source>
        <dbReference type="ARBA" id="ARBA00022536"/>
    </source>
</evidence>
<feature type="domain" description="EGF-like" evidence="12">
    <location>
        <begin position="374"/>
        <end position="410"/>
    </location>
</feature>
<comment type="subcellular location">
    <subcellularLocation>
        <location evidence="1">Membrane</location>
        <topology evidence="1">Single-pass membrane protein</topology>
    </subcellularLocation>
</comment>
<dbReference type="SUPFAM" id="SSF57184">
    <property type="entry name" value="Growth factor receptor domain"/>
    <property type="match status" value="3"/>
</dbReference>
<evidence type="ECO:0000256" key="1">
    <source>
        <dbReference type="ARBA" id="ARBA00004167"/>
    </source>
</evidence>
<feature type="domain" description="EGF-like" evidence="12">
    <location>
        <begin position="335"/>
        <end position="372"/>
    </location>
</feature>
<feature type="disulfide bond" evidence="11">
    <location>
        <begin position="478"/>
        <end position="487"/>
    </location>
</feature>
<dbReference type="InterPro" id="IPR051355">
    <property type="entry name" value="Notch/Slit_guidance"/>
</dbReference>
<dbReference type="Gene3D" id="2.10.50.10">
    <property type="entry name" value="Tumor Necrosis Factor Receptor, subunit A, domain 2"/>
    <property type="match status" value="3"/>
</dbReference>
<evidence type="ECO:0000256" key="4">
    <source>
        <dbReference type="ARBA" id="ARBA00022729"/>
    </source>
</evidence>
<feature type="domain" description="EGF-like" evidence="12">
    <location>
        <begin position="254"/>
        <end position="290"/>
    </location>
</feature>
<dbReference type="PROSITE" id="PS00010">
    <property type="entry name" value="ASX_HYDROXYL"/>
    <property type="match status" value="6"/>
</dbReference>
<feature type="disulfide bond" evidence="11">
    <location>
        <begin position="280"/>
        <end position="289"/>
    </location>
</feature>
<organism evidence="13 14">
    <name type="scientific">Mytilus coruscus</name>
    <name type="common">Sea mussel</name>
    <dbReference type="NCBI Taxonomy" id="42192"/>
    <lineage>
        <taxon>Eukaryota</taxon>
        <taxon>Metazoa</taxon>
        <taxon>Spiralia</taxon>
        <taxon>Lophotrochozoa</taxon>
        <taxon>Mollusca</taxon>
        <taxon>Bivalvia</taxon>
        <taxon>Autobranchia</taxon>
        <taxon>Pteriomorphia</taxon>
        <taxon>Mytilida</taxon>
        <taxon>Mytiloidea</taxon>
        <taxon>Mytilidae</taxon>
        <taxon>Mytilinae</taxon>
        <taxon>Mytilus</taxon>
    </lineage>
</organism>
<dbReference type="EMBL" id="CACVKT020005900">
    <property type="protein sequence ID" value="CAC5398487.1"/>
    <property type="molecule type" value="Genomic_DNA"/>
</dbReference>
<feature type="domain" description="EGF-like" evidence="12">
    <location>
        <begin position="61"/>
        <end position="100"/>
    </location>
</feature>
<dbReference type="SMART" id="SM00181">
    <property type="entry name" value="EGF"/>
    <property type="match status" value="12"/>
</dbReference>
<dbReference type="Proteomes" id="UP000507470">
    <property type="component" value="Unassembled WGS sequence"/>
</dbReference>
<keyword evidence="4" id="KW-0732">Signal</keyword>
<dbReference type="PROSITE" id="PS50026">
    <property type="entry name" value="EGF_3"/>
    <property type="match status" value="10"/>
</dbReference>
<dbReference type="SMART" id="SM01411">
    <property type="entry name" value="Ephrin_rec_like"/>
    <property type="match status" value="6"/>
</dbReference>
<dbReference type="Pfam" id="PF13385">
    <property type="entry name" value="Laminin_G_3"/>
    <property type="match status" value="1"/>
</dbReference>
<evidence type="ECO:0000256" key="6">
    <source>
        <dbReference type="ARBA" id="ARBA00022837"/>
    </source>
</evidence>
<dbReference type="GO" id="GO:0009986">
    <property type="term" value="C:cell surface"/>
    <property type="evidence" value="ECO:0007669"/>
    <property type="project" value="TreeGrafter"/>
</dbReference>
<dbReference type="Pfam" id="PF00008">
    <property type="entry name" value="EGF"/>
    <property type="match status" value="4"/>
</dbReference>
<evidence type="ECO:0000256" key="5">
    <source>
        <dbReference type="ARBA" id="ARBA00022737"/>
    </source>
</evidence>
<keyword evidence="10" id="KW-0325">Glycoprotein</keyword>
<evidence type="ECO:0000313" key="14">
    <source>
        <dbReference type="Proteomes" id="UP000507470"/>
    </source>
</evidence>
<feature type="domain" description="EGF-like" evidence="12">
    <location>
        <begin position="412"/>
        <end position="449"/>
    </location>
</feature>
<name>A0A6J8CT45_MYTCO</name>
<dbReference type="SMART" id="SM00179">
    <property type="entry name" value="EGF_CA"/>
    <property type="match status" value="10"/>
</dbReference>
<dbReference type="GO" id="GO:0005509">
    <property type="term" value="F:calcium ion binding"/>
    <property type="evidence" value="ECO:0007669"/>
    <property type="project" value="InterPro"/>
</dbReference>
<dbReference type="PANTHER" id="PTHR45836:SF23">
    <property type="entry name" value="NEUROGENIC LOCUS NOTCH HOMOLOG PROTEIN 1"/>
    <property type="match status" value="1"/>
</dbReference>
<feature type="domain" description="EGF-like" evidence="12">
    <location>
        <begin position="102"/>
        <end position="138"/>
    </location>
</feature>
<evidence type="ECO:0000256" key="9">
    <source>
        <dbReference type="ARBA" id="ARBA00023157"/>
    </source>
</evidence>
<dbReference type="GO" id="GO:0007219">
    <property type="term" value="P:Notch signaling pathway"/>
    <property type="evidence" value="ECO:0007669"/>
    <property type="project" value="TreeGrafter"/>
</dbReference>
<reference evidence="13 14" key="1">
    <citation type="submission" date="2020-06" db="EMBL/GenBank/DDBJ databases">
        <authorList>
            <person name="Li R."/>
            <person name="Bekaert M."/>
        </authorList>
    </citation>
    <scope>NUCLEOTIDE SEQUENCE [LARGE SCALE GENOMIC DNA]</scope>
    <source>
        <strain evidence="14">wild</strain>
    </source>
</reference>
<feature type="disulfide bond" evidence="11">
    <location>
        <begin position="128"/>
        <end position="137"/>
    </location>
</feature>
<dbReference type="OrthoDB" id="6162209at2759"/>
<feature type="disulfide bond" evidence="11">
    <location>
        <begin position="362"/>
        <end position="371"/>
    </location>
</feature>
<sequence>MPKLKYHGWNRERGMEKINRRSFVSVKVRNMLRFGSVSIHPRKETNTYIAVFGCDRCEDDLVNSCTPDSCSEYGMCQDLLENNFKCLCPITGRYTEPKCEQVSDLCSQDPCGSHGECHDYSVRYQCICEAGWTGKHCEVNINDCEENPNGCLYNGTCMDQVNGYSCTCYHEFSGDRCKDKSDFCSINPCPEGICYENYDTLNFMCKCEDPYRNNADGTCEMIPACDKVNCINGTCSDGKCICETGFEGSLCQHNIDNCKDMPCQHGGTCTDMINSYDCHCATGYDGDNCENNIDDCIGMCTGSNVYPNTNGCRDMLNDYQCICKAGYTGKNCSEEIDECLQQYPCEHGGTCTDKVADFECSCREGWTGKRCETPREYCAPSPCANEGVCYNLTDGYFCRCPGGTTGVTCDNSPEVCSIINPCTMKGTCQDKGGTAQCNCNDDYAGTSCQLIKDHCADPDMCNNEGQCVTKLIGFECECDESYSGSTCSMYTDPCSSNPCHSTAKCISNKDKYMCYCEQGNTLTDSGCKVIDDNFDIFMDRCIDGMPAYLKNPIVSHTNNSMTIMFWIRVLASAGENPVLLSLEEIQIGSLPTFNPEMQQFIATSQYLLLRNSTDTDMIKYDTDFPGVADGKWHFMVFSWEPSGKVKIFIDSIKKTDDDVMSLAFDINEDIIMQMIIGSADTHGRISKLRIYKTVFNDIDIFKAKDSISHLPSNELKQGWTNIVLTKSTFRKVPSGAGNKTFCDLGFPDCPDEDRTKPDISCPDDQIKLGTERLTAFTGLKNDYISIEDVKYVNTSVHDDELYIYGSSNEVFVAYDEAMNYDICRFKVYVKYAECQITETNPGVVYCPNSKNICGLNCPSGEALSIKHKLKYRCGALGVYNFEHPRKKFILPTCGGKQTQKIALTISISYKFEVTCIDAFKDNIKTTLETKLKNDLSDKWPGLTWCGSQCVWDAVCRGTYIDVSFTLPELAQTIQRNSETYNVREAILIFILQEEGLSFNNVAGAQLEEESVTVDVNPSCPSGYTVVGDTCVMCGKGTYRNDTTMSCEFCPIGSYQTNVGGLTCTSCPPTKTTLTYGSYSSSDCIVDCPPGQHYDAGTSNCAQCERHHYQHMSGQEFCYPCPLGKKTSEKGSNSSESCYQDCEAGTELQPDGSCKVCKRGYYRTQEDDECKSCQDVNQGMMTTEGEKSASVSDCKITLFIMLARQRGISKAIYRTKNLPCTPAKICQSGRGLIKNITPRRKKALEKEGIGSPSAKKNLQEIFHTVREAHLDLLKGKTDLQKRRRKEFLSQFSNSLSQKPEFRKVFCMATGIRRKYLSEDYIKPKPKKRRKDATSKQTTDAVKIFFKSETHSATISDKKSVKKDLQEKHVLMMSQKSLWSKWNTENQTQLSFSKFCELRPKNVLTQGHRKLYQCLCEYCENVKLKLIAINRFMAHDHPELKFTDEFDAVNKTLCPKLEAERFHKRDCIDRKCAECGTSKLRNMLDGVMEIEENQPDVKWKRWDIVKTFNHKTKKEITKRQEIEKTGPPTDLLEELLDELGFLSSHLFEARWQQEQFAELSKNFPENSIVLTIDFAENFSCFSQNEIQGAHWAKDSVTIHPCIALYRCPKDGEIVDECIDIQQKIKIDHAFIISDGCAAQYKSRVPIMDVSCSSEDFGFTVERCFYGSRHGKNRNIPVNEDDVHEDADDDMPIHEDADDVDRLLHEAADDRPILEVAGDEFDDDNGSTGIPDMQFEDINNISFDPNTSFSYIKDDDSVVQNHKLQVLKKTLYGSRICYAGNFRNASTNECEVCPVGWYQSEDLQDECEACPTSYTTDAVGKTHRDNCTFYCDPGMEVVSADLKSCRKCPRGSYRSNNDVEILLPCQNCTGGNTTELDGRITMDQCSIRKCEAGQIIDSTGACKDCDMDTYQPDELPTSTTTCMPCNDNANNPQKGTMDVKSTSEEKCIRK</sequence>
<evidence type="ECO:0000256" key="3">
    <source>
        <dbReference type="ARBA" id="ARBA00022692"/>
    </source>
</evidence>
<evidence type="ECO:0000256" key="7">
    <source>
        <dbReference type="ARBA" id="ARBA00022989"/>
    </source>
</evidence>
<dbReference type="GO" id="GO:0007411">
    <property type="term" value="P:axon guidance"/>
    <property type="evidence" value="ECO:0007669"/>
    <property type="project" value="TreeGrafter"/>
</dbReference>
<dbReference type="GO" id="GO:0120025">
    <property type="term" value="C:plasma membrane bounded cell projection"/>
    <property type="evidence" value="ECO:0007669"/>
    <property type="project" value="UniProtKB-ARBA"/>
</dbReference>
<dbReference type="InterPro" id="IPR001881">
    <property type="entry name" value="EGF-like_Ca-bd_dom"/>
</dbReference>
<dbReference type="InterPro" id="IPR011641">
    <property type="entry name" value="Tyr-kin_ephrin_A/B_rcpt-like"/>
</dbReference>
<dbReference type="PROSITE" id="PS01187">
    <property type="entry name" value="EGF_CA"/>
    <property type="match status" value="3"/>
</dbReference>
<keyword evidence="14" id="KW-1185">Reference proteome</keyword>
<feature type="domain" description="EGF-like" evidence="12">
    <location>
        <begin position="292"/>
        <end position="333"/>
    </location>
</feature>
<dbReference type="GO" id="GO:0043235">
    <property type="term" value="C:receptor complex"/>
    <property type="evidence" value="ECO:0007669"/>
    <property type="project" value="TreeGrafter"/>
</dbReference>
<dbReference type="InterPro" id="IPR009030">
    <property type="entry name" value="Growth_fac_rcpt_cys_sf"/>
</dbReference>
<dbReference type="FunFam" id="2.10.25.10:FF:000472">
    <property type="entry name" value="Uncharacterized protein, isoform A"/>
    <property type="match status" value="2"/>
</dbReference>
<keyword evidence="5" id="KW-0677">Repeat</keyword>
<dbReference type="InterPro" id="IPR018097">
    <property type="entry name" value="EGF_Ca-bd_CS"/>
</dbReference>
<feature type="disulfide bond" evidence="11">
    <location>
        <begin position="400"/>
        <end position="409"/>
    </location>
</feature>
<evidence type="ECO:0000256" key="11">
    <source>
        <dbReference type="PROSITE-ProRule" id="PRU00076"/>
    </source>
</evidence>
<proteinExistence type="predicted"/>